<dbReference type="GO" id="GO:0004553">
    <property type="term" value="F:hydrolase activity, hydrolyzing O-glycosyl compounds"/>
    <property type="evidence" value="ECO:0007669"/>
    <property type="project" value="InterPro"/>
</dbReference>
<organism evidence="1 2">
    <name type="scientific">Phytophthora fragariae</name>
    <dbReference type="NCBI Taxonomy" id="53985"/>
    <lineage>
        <taxon>Eukaryota</taxon>
        <taxon>Sar</taxon>
        <taxon>Stramenopiles</taxon>
        <taxon>Oomycota</taxon>
        <taxon>Peronosporomycetes</taxon>
        <taxon>Peronosporales</taxon>
        <taxon>Peronosporaceae</taxon>
        <taxon>Phytophthora</taxon>
    </lineage>
</organism>
<protein>
    <submittedName>
        <fullName evidence="1">Uncharacterized protein</fullName>
    </submittedName>
</protein>
<dbReference type="AlphaFoldDB" id="A0A6A3XS21"/>
<comment type="caution">
    <text evidence="1">The sequence shown here is derived from an EMBL/GenBank/DDBJ whole genome shotgun (WGS) entry which is preliminary data.</text>
</comment>
<gene>
    <name evidence="1" type="ORF">PF005_g13101</name>
</gene>
<dbReference type="GO" id="GO:0005975">
    <property type="term" value="P:carbohydrate metabolic process"/>
    <property type="evidence" value="ECO:0007669"/>
    <property type="project" value="InterPro"/>
</dbReference>
<dbReference type="InterPro" id="IPR036962">
    <property type="entry name" value="Glyco_hydro_3_N_sf"/>
</dbReference>
<evidence type="ECO:0000313" key="1">
    <source>
        <dbReference type="EMBL" id="KAE9206213.1"/>
    </source>
</evidence>
<sequence length="213" mass="23411">MDTVFFGQQIDGAAAFNHDLLYEQGLITARDTLAAAIPWIFDPVPDIMHSPSVRQSVAWRQHPRTRVRCFWTTGANTRGAWQESLSTAVELWGKLAYAQRYLAVPLTRSHSLASLVCCVPVALSKLGLCERYQAQPSSEEAGVPSDFFTCDGWTHQTLEPLPSLRVSVTAIHSPMDLKAACKIIAEEAMAVKEVLATSPVDLASGSSLRKRKQ</sequence>
<reference evidence="1 2" key="1">
    <citation type="submission" date="2018-08" db="EMBL/GenBank/DDBJ databases">
        <title>Genomic investigation of the strawberry pathogen Phytophthora fragariae indicates pathogenicity is determined by transcriptional variation in three key races.</title>
        <authorList>
            <person name="Adams T.M."/>
            <person name="Armitage A.D."/>
            <person name="Sobczyk M.K."/>
            <person name="Bates H.J."/>
            <person name="Dunwell J.M."/>
            <person name="Nellist C.F."/>
            <person name="Harrison R.J."/>
        </authorList>
    </citation>
    <scope>NUCLEOTIDE SEQUENCE [LARGE SCALE GENOMIC DNA]</scope>
    <source>
        <strain evidence="1 2">NOV-27</strain>
    </source>
</reference>
<dbReference type="OrthoDB" id="10317653at2759"/>
<evidence type="ECO:0000313" key="2">
    <source>
        <dbReference type="Proteomes" id="UP000433483"/>
    </source>
</evidence>
<dbReference type="Gene3D" id="3.20.20.300">
    <property type="entry name" value="Glycoside hydrolase, family 3, N-terminal domain"/>
    <property type="match status" value="1"/>
</dbReference>
<dbReference type="Proteomes" id="UP000433483">
    <property type="component" value="Unassembled WGS sequence"/>
</dbReference>
<dbReference type="EMBL" id="QXGB01000713">
    <property type="protein sequence ID" value="KAE9206213.1"/>
    <property type="molecule type" value="Genomic_DNA"/>
</dbReference>
<name>A0A6A3XS21_9STRA</name>
<proteinExistence type="predicted"/>
<keyword evidence="2" id="KW-1185">Reference proteome</keyword>
<accession>A0A6A3XS21</accession>